<comment type="caution">
    <text evidence="2">The sequence shown here is derived from an EMBL/GenBank/DDBJ whole genome shotgun (WGS) entry which is preliminary data.</text>
</comment>
<evidence type="ECO:0008006" key="4">
    <source>
        <dbReference type="Google" id="ProtNLM"/>
    </source>
</evidence>
<feature type="compositionally biased region" description="Low complexity" evidence="1">
    <location>
        <begin position="15"/>
        <end position="36"/>
    </location>
</feature>
<accession>A0A8K0T429</accession>
<gene>
    <name evidence="2" type="ORF">B0T11DRAFT_322059</name>
</gene>
<dbReference type="SUPFAM" id="SSF52540">
    <property type="entry name" value="P-loop containing nucleoside triphosphate hydrolases"/>
    <property type="match status" value="1"/>
</dbReference>
<evidence type="ECO:0000256" key="1">
    <source>
        <dbReference type="SAM" id="MobiDB-lite"/>
    </source>
</evidence>
<dbReference type="Gene3D" id="3.40.50.300">
    <property type="entry name" value="P-loop containing nucleotide triphosphate hydrolases"/>
    <property type="match status" value="1"/>
</dbReference>
<dbReference type="Proteomes" id="UP000813385">
    <property type="component" value="Unassembled WGS sequence"/>
</dbReference>
<sequence>MADTTPRRSLFDFKPPASSPASSPSTALVQSASSSSGFFSNEGYELFQFPRTASTTKTTAATTSTPPLDLASPTPKKTKLFQFTSPKDTTFSNLNFSFASLRMSDSPANSGASSPATGHDSDVETPASTVPSEADCPEEMERHLASMFLSVKTQQGDEIKTSPLLTLPPLEVAPPSHYGLLGVDSRAITSIRANPATCDDEGAPLSTSPAASLSASRIFHNVAAPSSTFICGSQGSGKSNSLACLLENCLLPNRDGVLPSPLTGLVFHYDGFNSDAGGLPCEAACLASDRRIRVRVVCAPTNIKTIRETYRKIPGVIIEPLQLRDSHLNTSRMLDLMAVGETNVPLYMRVVGRILREMRLEQQANGGSFNYARFKEKMLREDLTDMQRAPLNQRLDTLESFMVKNPRSNRNNKFAPVTGGNDWTPKAGQLTIVDLSCPCVTPEMACSLFNICLHLFVEGNHAVGRVIALDEAHKYMTMGPESRTLTDNLLGIIRLQRHLGARIIISTQEPTVSPKLLDLCSVTIVHRFTSPDWLRTLQGHLAGVSYMAVTTDESGRPIDEENLFRGAVRPLALGGKNAVMDLFAKIVSLRTGEALVFSPSAIIDLRNDCDDQDPDADAEDRIIRLAHRALRVQVRTRLTQDGGRSVMAS</sequence>
<feature type="region of interest" description="Disordered" evidence="1">
    <location>
        <begin position="104"/>
        <end position="137"/>
    </location>
</feature>
<dbReference type="EMBL" id="JAGPXD010000007">
    <property type="protein sequence ID" value="KAH7347244.1"/>
    <property type="molecule type" value="Genomic_DNA"/>
</dbReference>
<dbReference type="OrthoDB" id="2316594at2759"/>
<evidence type="ECO:0000313" key="3">
    <source>
        <dbReference type="Proteomes" id="UP000813385"/>
    </source>
</evidence>
<name>A0A8K0T429_9PEZI</name>
<feature type="region of interest" description="Disordered" evidence="1">
    <location>
        <begin position="55"/>
        <end position="75"/>
    </location>
</feature>
<feature type="compositionally biased region" description="Basic and acidic residues" evidence="1">
    <location>
        <begin position="1"/>
        <end position="11"/>
    </location>
</feature>
<feature type="compositionally biased region" description="Polar residues" evidence="1">
    <location>
        <begin position="106"/>
        <end position="116"/>
    </location>
</feature>
<keyword evidence="3" id="KW-1185">Reference proteome</keyword>
<dbReference type="InterPro" id="IPR027417">
    <property type="entry name" value="P-loop_NTPase"/>
</dbReference>
<reference evidence="2" key="1">
    <citation type="journal article" date="2021" name="Nat. Commun.">
        <title>Genetic determinants of endophytism in the Arabidopsis root mycobiome.</title>
        <authorList>
            <person name="Mesny F."/>
            <person name="Miyauchi S."/>
            <person name="Thiergart T."/>
            <person name="Pickel B."/>
            <person name="Atanasova L."/>
            <person name="Karlsson M."/>
            <person name="Huettel B."/>
            <person name="Barry K.W."/>
            <person name="Haridas S."/>
            <person name="Chen C."/>
            <person name="Bauer D."/>
            <person name="Andreopoulos W."/>
            <person name="Pangilinan J."/>
            <person name="LaButti K."/>
            <person name="Riley R."/>
            <person name="Lipzen A."/>
            <person name="Clum A."/>
            <person name="Drula E."/>
            <person name="Henrissat B."/>
            <person name="Kohler A."/>
            <person name="Grigoriev I.V."/>
            <person name="Martin F.M."/>
            <person name="Hacquard S."/>
        </authorList>
    </citation>
    <scope>NUCLEOTIDE SEQUENCE</scope>
    <source>
        <strain evidence="2">MPI-CAGE-AT-0016</strain>
    </source>
</reference>
<proteinExistence type="predicted"/>
<protein>
    <recommendedName>
        <fullName evidence="4">P-loop containing nucleoside triphosphate hydrolase</fullName>
    </recommendedName>
</protein>
<dbReference type="AlphaFoldDB" id="A0A8K0T429"/>
<feature type="region of interest" description="Disordered" evidence="1">
    <location>
        <begin position="1"/>
        <end position="36"/>
    </location>
</feature>
<organism evidence="2 3">
    <name type="scientific">Plectosphaerella cucumerina</name>
    <dbReference type="NCBI Taxonomy" id="40658"/>
    <lineage>
        <taxon>Eukaryota</taxon>
        <taxon>Fungi</taxon>
        <taxon>Dikarya</taxon>
        <taxon>Ascomycota</taxon>
        <taxon>Pezizomycotina</taxon>
        <taxon>Sordariomycetes</taxon>
        <taxon>Hypocreomycetidae</taxon>
        <taxon>Glomerellales</taxon>
        <taxon>Plectosphaerellaceae</taxon>
        <taxon>Plectosphaerella</taxon>
    </lineage>
</organism>
<evidence type="ECO:0000313" key="2">
    <source>
        <dbReference type="EMBL" id="KAH7347244.1"/>
    </source>
</evidence>
<feature type="compositionally biased region" description="Low complexity" evidence="1">
    <location>
        <begin position="55"/>
        <end position="65"/>
    </location>
</feature>